<dbReference type="AlphaFoldDB" id="A0A1V9G9D2"/>
<evidence type="ECO:0000256" key="1">
    <source>
        <dbReference type="SAM" id="Coils"/>
    </source>
</evidence>
<feature type="transmembrane region" description="Helical" evidence="2">
    <location>
        <begin position="103"/>
        <end position="123"/>
    </location>
</feature>
<dbReference type="OrthoDB" id="9938097at2"/>
<proteinExistence type="predicted"/>
<feature type="transmembrane region" description="Helical" evidence="2">
    <location>
        <begin position="76"/>
        <end position="97"/>
    </location>
</feature>
<keyword evidence="2" id="KW-1133">Transmembrane helix</keyword>
<accession>A0A1V9G9D2</accession>
<keyword evidence="4" id="KW-1185">Reference proteome</keyword>
<evidence type="ECO:0000313" key="4">
    <source>
        <dbReference type="Proteomes" id="UP000192796"/>
    </source>
</evidence>
<dbReference type="EMBL" id="LVYD01000001">
    <property type="protein sequence ID" value="OQP67177.1"/>
    <property type="molecule type" value="Genomic_DNA"/>
</dbReference>
<feature type="coiled-coil region" evidence="1">
    <location>
        <begin position="27"/>
        <end position="54"/>
    </location>
</feature>
<evidence type="ECO:0000313" key="3">
    <source>
        <dbReference type="EMBL" id="OQP67177.1"/>
    </source>
</evidence>
<reference evidence="3 4" key="1">
    <citation type="submission" date="2016-03" db="EMBL/GenBank/DDBJ databases">
        <title>Niastella vici sp. nov., isolated from farmland soil.</title>
        <authorList>
            <person name="Chen L."/>
            <person name="Wang D."/>
            <person name="Yang S."/>
            <person name="Wang G."/>
        </authorList>
    </citation>
    <scope>NUCLEOTIDE SEQUENCE [LARGE SCALE GENOMIC DNA]</scope>
    <source>
        <strain evidence="3 4">DJ57</strain>
    </source>
</reference>
<evidence type="ECO:0000256" key="2">
    <source>
        <dbReference type="SAM" id="Phobius"/>
    </source>
</evidence>
<keyword evidence="2" id="KW-0472">Membrane</keyword>
<keyword evidence="2" id="KW-0812">Transmembrane</keyword>
<dbReference type="Proteomes" id="UP000192796">
    <property type="component" value="Unassembled WGS sequence"/>
</dbReference>
<dbReference type="STRING" id="1703345.A3860_02110"/>
<sequence length="145" mass="16442">MHPNTSAQTPDFDLTPELLRDFIEVQKQKTVNDAKELQLKEKQLELNAKYAERTLDHQVFYLSHQPAENRKTLAKIGWIVGLLLVVVMGFLTTWICLGKEQFAYKFLQGSGYIITTALGYWLGSKNKSIRNDKANNGINDAEVVG</sequence>
<dbReference type="RefSeq" id="WP_081144872.1">
    <property type="nucleotide sequence ID" value="NZ_LVYD01000001.1"/>
</dbReference>
<keyword evidence="1" id="KW-0175">Coiled coil</keyword>
<organism evidence="3 4">
    <name type="scientific">Niastella vici</name>
    <dbReference type="NCBI Taxonomy" id="1703345"/>
    <lineage>
        <taxon>Bacteria</taxon>
        <taxon>Pseudomonadati</taxon>
        <taxon>Bacteroidota</taxon>
        <taxon>Chitinophagia</taxon>
        <taxon>Chitinophagales</taxon>
        <taxon>Chitinophagaceae</taxon>
        <taxon>Niastella</taxon>
    </lineage>
</organism>
<comment type="caution">
    <text evidence="3">The sequence shown here is derived from an EMBL/GenBank/DDBJ whole genome shotgun (WGS) entry which is preliminary data.</text>
</comment>
<protein>
    <submittedName>
        <fullName evidence="3">Uncharacterized protein</fullName>
    </submittedName>
</protein>
<name>A0A1V9G9D2_9BACT</name>
<gene>
    <name evidence="3" type="ORF">A3860_02110</name>
</gene>